<organism evidence="1 2">
    <name type="scientific">Mytilus galloprovincialis</name>
    <name type="common">Mediterranean mussel</name>
    <dbReference type="NCBI Taxonomy" id="29158"/>
    <lineage>
        <taxon>Eukaryota</taxon>
        <taxon>Metazoa</taxon>
        <taxon>Spiralia</taxon>
        <taxon>Lophotrochozoa</taxon>
        <taxon>Mollusca</taxon>
        <taxon>Bivalvia</taxon>
        <taxon>Autobranchia</taxon>
        <taxon>Pteriomorphia</taxon>
        <taxon>Mytilida</taxon>
        <taxon>Mytiloidea</taxon>
        <taxon>Mytilidae</taxon>
        <taxon>Mytilinae</taxon>
        <taxon>Mytilus</taxon>
    </lineage>
</organism>
<dbReference type="Proteomes" id="UP000596742">
    <property type="component" value="Unassembled WGS sequence"/>
</dbReference>
<dbReference type="AlphaFoldDB" id="A0A8B6BJV8"/>
<evidence type="ECO:0000313" key="1">
    <source>
        <dbReference type="EMBL" id="VDH91969.1"/>
    </source>
</evidence>
<dbReference type="EMBL" id="UYJE01000286">
    <property type="protein sequence ID" value="VDH91969.1"/>
    <property type="molecule type" value="Genomic_DNA"/>
</dbReference>
<accession>A0A8B6BJV8</accession>
<name>A0A8B6BJV8_MYTGA</name>
<keyword evidence="2" id="KW-1185">Reference proteome</keyword>
<evidence type="ECO:0000313" key="2">
    <source>
        <dbReference type="Proteomes" id="UP000596742"/>
    </source>
</evidence>
<sequence length="185" mass="21564">MITGTLRNVKQCIKNRESATKDIEKQELEVRTIVFETRKKINGHLDKLQEKLLHELTSTAHTCKSKSIKILQKLKSTEQILTKLRKETDYMKQFSSDIQVFLGTRQVNKRIIHEVESMKREFGAAKDYELKVSIHSLIEKLSNDVEDFGKIMVSESVTNLDFRDPKIDQAQIEINVPTSRYERKI</sequence>
<protein>
    <submittedName>
        <fullName evidence="1">Uncharacterized protein</fullName>
    </submittedName>
</protein>
<reference evidence="1" key="1">
    <citation type="submission" date="2018-11" db="EMBL/GenBank/DDBJ databases">
        <authorList>
            <person name="Alioto T."/>
            <person name="Alioto T."/>
        </authorList>
    </citation>
    <scope>NUCLEOTIDE SEQUENCE</scope>
</reference>
<gene>
    <name evidence="1" type="ORF">MGAL_10B005478</name>
</gene>
<comment type="caution">
    <text evidence="1">The sequence shown here is derived from an EMBL/GenBank/DDBJ whole genome shotgun (WGS) entry which is preliminary data.</text>
</comment>
<dbReference type="OrthoDB" id="6145560at2759"/>
<proteinExistence type="predicted"/>